<comment type="caution">
    <text evidence="2">The sequence shown here is derived from an EMBL/GenBank/DDBJ whole genome shotgun (WGS) entry which is preliminary data.</text>
</comment>
<dbReference type="PANTHER" id="PTHR14920">
    <property type="entry name" value="OSMOTIC AVOIDANCE ABNORMAL PROTEIN 1/WD REPEAT MEMBRANE PROTEIN"/>
    <property type="match status" value="1"/>
</dbReference>
<dbReference type="PANTHER" id="PTHR14920:SF0">
    <property type="entry name" value="WD REPEAT DOMAIN 19"/>
    <property type="match status" value="1"/>
</dbReference>
<name>A0A5N5TH94_9CRUS</name>
<gene>
    <name evidence="2" type="ORF">Anas_10886</name>
</gene>
<reference evidence="2 3" key="1">
    <citation type="journal article" date="2019" name="PLoS Biol.">
        <title>Sex chromosomes control vertical transmission of feminizing Wolbachia symbionts in an isopod.</title>
        <authorList>
            <person name="Becking T."/>
            <person name="Chebbi M.A."/>
            <person name="Giraud I."/>
            <person name="Moumen B."/>
            <person name="Laverre T."/>
            <person name="Caubet Y."/>
            <person name="Peccoud J."/>
            <person name="Gilbert C."/>
            <person name="Cordaux R."/>
        </authorList>
    </citation>
    <scope>NUCLEOTIDE SEQUENCE [LARGE SCALE GENOMIC DNA]</scope>
    <source>
        <strain evidence="2">ANa2</strain>
        <tissue evidence="2">Whole body excluding digestive tract and cuticle</tissue>
    </source>
</reference>
<dbReference type="OrthoDB" id="10250638at2759"/>
<proteinExistence type="predicted"/>
<dbReference type="AlphaFoldDB" id="A0A5N5TH94"/>
<dbReference type="GO" id="GO:0060271">
    <property type="term" value="P:cilium assembly"/>
    <property type="evidence" value="ECO:0007669"/>
    <property type="project" value="TreeGrafter"/>
</dbReference>
<keyword evidence="3" id="KW-1185">Reference proteome</keyword>
<evidence type="ECO:0000313" key="2">
    <source>
        <dbReference type="EMBL" id="KAB7504545.1"/>
    </source>
</evidence>
<evidence type="ECO:0000256" key="1">
    <source>
        <dbReference type="SAM" id="MobiDB-lite"/>
    </source>
</evidence>
<dbReference type="InterPro" id="IPR040379">
    <property type="entry name" value="WDR19/dyf-2"/>
</dbReference>
<dbReference type="Proteomes" id="UP000326759">
    <property type="component" value="Unassembled WGS sequence"/>
</dbReference>
<organism evidence="2 3">
    <name type="scientific">Armadillidium nasatum</name>
    <dbReference type="NCBI Taxonomy" id="96803"/>
    <lineage>
        <taxon>Eukaryota</taxon>
        <taxon>Metazoa</taxon>
        <taxon>Ecdysozoa</taxon>
        <taxon>Arthropoda</taxon>
        <taxon>Crustacea</taxon>
        <taxon>Multicrustacea</taxon>
        <taxon>Malacostraca</taxon>
        <taxon>Eumalacostraca</taxon>
        <taxon>Peracarida</taxon>
        <taxon>Isopoda</taxon>
        <taxon>Oniscidea</taxon>
        <taxon>Crinocheta</taxon>
        <taxon>Armadillidiidae</taxon>
        <taxon>Armadillidium</taxon>
    </lineage>
</organism>
<accession>A0A5N5TH94</accession>
<dbReference type="EMBL" id="SEYY01002912">
    <property type="protein sequence ID" value="KAB7504545.1"/>
    <property type="molecule type" value="Genomic_DNA"/>
</dbReference>
<dbReference type="GO" id="GO:0030991">
    <property type="term" value="C:intraciliary transport particle A"/>
    <property type="evidence" value="ECO:0007669"/>
    <property type="project" value="TreeGrafter"/>
</dbReference>
<sequence>MTSALALLHSYTLARLFVKKGDHLKAARLLSRVANNISKFSAHTVPILTSTVIECQRSGLKNSAFNFASLLMRPDTRAQIDAKYKKKIEAIVRKPQRTEEEEPKTKCPFCQNAM</sequence>
<feature type="region of interest" description="Disordered" evidence="1">
    <location>
        <begin position="95"/>
        <end position="114"/>
    </location>
</feature>
<dbReference type="GO" id="GO:0005929">
    <property type="term" value="C:cilium"/>
    <property type="evidence" value="ECO:0007669"/>
    <property type="project" value="TreeGrafter"/>
</dbReference>
<evidence type="ECO:0000313" key="3">
    <source>
        <dbReference type="Proteomes" id="UP000326759"/>
    </source>
</evidence>
<protein>
    <submittedName>
        <fullName evidence="2">WD repeat-containing protein 19</fullName>
    </submittedName>
</protein>
<feature type="non-terminal residue" evidence="2">
    <location>
        <position position="114"/>
    </location>
</feature>
<dbReference type="GO" id="GO:0035721">
    <property type="term" value="P:intraciliary retrograde transport"/>
    <property type="evidence" value="ECO:0007669"/>
    <property type="project" value="InterPro"/>
</dbReference>